<name>A0A9P6KRS1_9PLEO</name>
<sequence>MELAPQREAYPSHHVTSLHVHFTAPIRVGLQTGIIGALLVSIRDNQPMAGSAVDDTTENELEDKIAAGMPFLKKLGE</sequence>
<comment type="caution">
    <text evidence="1">The sequence shown here is derived from an EMBL/GenBank/DDBJ whole genome shotgun (WGS) entry which is preliminary data.</text>
</comment>
<dbReference type="EMBL" id="WJXW01000005">
    <property type="protein sequence ID" value="KAF9736136.1"/>
    <property type="molecule type" value="Genomic_DNA"/>
</dbReference>
<protein>
    <submittedName>
        <fullName evidence="1">Uncharacterized protein</fullName>
    </submittedName>
</protein>
<reference evidence="1" key="1">
    <citation type="journal article" date="2020" name="Mol. Plant Microbe Interact.">
        <title>Genome Sequence of the Biocontrol Agent Coniothyrium minitans strain Conio (IMI 134523).</title>
        <authorList>
            <person name="Patel D."/>
            <person name="Shittu T.A."/>
            <person name="Baroncelli R."/>
            <person name="Muthumeenakshi S."/>
            <person name="Osborne T.H."/>
            <person name="Janganan T.K."/>
            <person name="Sreenivasaprasad S."/>
        </authorList>
    </citation>
    <scope>NUCLEOTIDE SEQUENCE</scope>
    <source>
        <strain evidence="1">Conio</strain>
    </source>
</reference>
<proteinExistence type="predicted"/>
<gene>
    <name evidence="1" type="ORF">PMIN01_06051</name>
</gene>
<accession>A0A9P6KRS1</accession>
<dbReference type="OrthoDB" id="2359405at2759"/>
<keyword evidence="2" id="KW-1185">Reference proteome</keyword>
<evidence type="ECO:0000313" key="1">
    <source>
        <dbReference type="EMBL" id="KAF9736136.1"/>
    </source>
</evidence>
<dbReference type="AlphaFoldDB" id="A0A9P6KRS1"/>
<organism evidence="1 2">
    <name type="scientific">Paraphaeosphaeria minitans</name>
    <dbReference type="NCBI Taxonomy" id="565426"/>
    <lineage>
        <taxon>Eukaryota</taxon>
        <taxon>Fungi</taxon>
        <taxon>Dikarya</taxon>
        <taxon>Ascomycota</taxon>
        <taxon>Pezizomycotina</taxon>
        <taxon>Dothideomycetes</taxon>
        <taxon>Pleosporomycetidae</taxon>
        <taxon>Pleosporales</taxon>
        <taxon>Massarineae</taxon>
        <taxon>Didymosphaeriaceae</taxon>
        <taxon>Paraphaeosphaeria</taxon>
    </lineage>
</organism>
<dbReference type="Proteomes" id="UP000756921">
    <property type="component" value="Unassembled WGS sequence"/>
</dbReference>
<evidence type="ECO:0000313" key="2">
    <source>
        <dbReference type="Proteomes" id="UP000756921"/>
    </source>
</evidence>